<organism evidence="4 5">
    <name type="scientific">Rothia mucilaginosa</name>
    <dbReference type="NCBI Taxonomy" id="43675"/>
    <lineage>
        <taxon>Bacteria</taxon>
        <taxon>Bacillati</taxon>
        <taxon>Actinomycetota</taxon>
        <taxon>Actinomycetes</taxon>
        <taxon>Micrococcales</taxon>
        <taxon>Micrococcaceae</taxon>
        <taxon>Rothia</taxon>
    </lineage>
</organism>
<keyword evidence="2" id="KW-0812">Transmembrane</keyword>
<evidence type="ECO:0000256" key="1">
    <source>
        <dbReference type="SAM" id="MobiDB-lite"/>
    </source>
</evidence>
<feature type="transmembrane region" description="Helical" evidence="2">
    <location>
        <begin position="73"/>
        <end position="92"/>
    </location>
</feature>
<feature type="domain" description="YdbS-like PH" evidence="3">
    <location>
        <begin position="126"/>
        <end position="193"/>
    </location>
</feature>
<dbReference type="InterPro" id="IPR005182">
    <property type="entry name" value="YdbS-like_PH"/>
</dbReference>
<keyword evidence="2" id="KW-0472">Membrane</keyword>
<comment type="caution">
    <text evidence="4">The sequence shown here is derived from an EMBL/GenBank/DDBJ whole genome shotgun (WGS) entry which is preliminary data.</text>
</comment>
<dbReference type="PANTHER" id="PTHR34473:SF2">
    <property type="entry name" value="UPF0699 TRANSMEMBRANE PROTEIN YDBT"/>
    <property type="match status" value="1"/>
</dbReference>
<gene>
    <name evidence="4" type="ORF">KH265_01050</name>
</gene>
<evidence type="ECO:0000259" key="3">
    <source>
        <dbReference type="Pfam" id="PF03703"/>
    </source>
</evidence>
<evidence type="ECO:0000313" key="5">
    <source>
        <dbReference type="Proteomes" id="UP000739069"/>
    </source>
</evidence>
<keyword evidence="2" id="KW-1133">Transmembrane helix</keyword>
<dbReference type="Pfam" id="PF03703">
    <property type="entry name" value="bPH_2"/>
    <property type="match status" value="1"/>
</dbReference>
<reference evidence="4" key="1">
    <citation type="submission" date="2021-02" db="EMBL/GenBank/DDBJ databases">
        <title>Infant gut strain persistence is associated with maternal origin, phylogeny, and functional potential including surface adhesion and iron acquisition.</title>
        <authorList>
            <person name="Lou Y.C."/>
        </authorList>
    </citation>
    <scope>NUCLEOTIDE SEQUENCE</scope>
    <source>
        <strain evidence="4">L1_008_092G1_dasL1_008_092G1_concoct_16</strain>
    </source>
</reference>
<dbReference type="RefSeq" id="WP_303951756.1">
    <property type="nucleotide sequence ID" value="NZ_JAGZXI010000001.1"/>
</dbReference>
<dbReference type="AlphaFoldDB" id="A0A943TAU0"/>
<evidence type="ECO:0000313" key="4">
    <source>
        <dbReference type="EMBL" id="MBS6634245.1"/>
    </source>
</evidence>
<name>A0A943TAU0_9MICC</name>
<feature type="transmembrane region" description="Helical" evidence="2">
    <location>
        <begin position="98"/>
        <end position="119"/>
    </location>
</feature>
<dbReference type="Proteomes" id="UP000739069">
    <property type="component" value="Unassembled WGS sequence"/>
</dbReference>
<protein>
    <submittedName>
        <fullName evidence="4">PH domain-containing protein</fullName>
    </submittedName>
</protein>
<dbReference type="PANTHER" id="PTHR34473">
    <property type="entry name" value="UPF0699 TRANSMEMBRANE PROTEIN YDBS"/>
    <property type="match status" value="1"/>
</dbReference>
<feature type="region of interest" description="Disordered" evidence="1">
    <location>
        <begin position="1"/>
        <end position="39"/>
    </location>
</feature>
<evidence type="ECO:0000256" key="2">
    <source>
        <dbReference type="SAM" id="Phobius"/>
    </source>
</evidence>
<dbReference type="EMBL" id="JAGZXI010000001">
    <property type="protein sequence ID" value="MBS6634245.1"/>
    <property type="molecule type" value="Genomic_DNA"/>
</dbReference>
<accession>A0A943TAU0</accession>
<sequence length="215" mass="22948">MPAPKSNNYSQNPMPQGGGPGQNPAQSAPTARPAGVSLGLPGLGRPVPRQAAPDPQWQPAAPGYLKVRFIHTLAAFVPVLLVGLGLDALAVLTGGPLWMRILGVLVVLVAVFWGGWWLLTTPRRTRALAYALESNHLMTRCGLVFRSITSIPYGRIQYVDVDSGPLERLNGVSRLTVRTAGEAAGTVVVYGVPNDIVDAVRTELVRRADERMAAL</sequence>
<proteinExistence type="predicted"/>